<evidence type="ECO:0000256" key="4">
    <source>
        <dbReference type="ARBA" id="ARBA00022448"/>
    </source>
</evidence>
<dbReference type="GO" id="GO:0070762">
    <property type="term" value="C:nuclear pore transmembrane ring"/>
    <property type="evidence" value="ECO:0007669"/>
    <property type="project" value="TreeGrafter"/>
</dbReference>
<evidence type="ECO:0000256" key="10">
    <source>
        <dbReference type="ARBA" id="ARBA00023132"/>
    </source>
</evidence>
<keyword evidence="10" id="KW-0906">Nuclear pore complex</keyword>
<accession>A0A200QHS6</accession>
<evidence type="ECO:0000256" key="9">
    <source>
        <dbReference type="ARBA" id="ARBA00023010"/>
    </source>
</evidence>
<dbReference type="PANTHER" id="PTHR13269">
    <property type="entry name" value="NUCLEOPORIN NDC1"/>
    <property type="match status" value="1"/>
</dbReference>
<keyword evidence="6" id="KW-0509">mRNA transport</keyword>
<dbReference type="OMA" id="FTQHIIS"/>
<protein>
    <recommendedName>
        <fullName evidence="16">Nucleoporin protein Ndc1-Nup</fullName>
    </recommendedName>
</protein>
<evidence type="ECO:0000256" key="2">
    <source>
        <dbReference type="ARBA" id="ARBA00004567"/>
    </source>
</evidence>
<dbReference type="PANTHER" id="PTHR13269:SF6">
    <property type="entry name" value="NUCLEOPORIN NDC1"/>
    <property type="match status" value="1"/>
</dbReference>
<evidence type="ECO:0000256" key="12">
    <source>
        <dbReference type="ARBA" id="ARBA00023242"/>
    </source>
</evidence>
<dbReference type="EMBL" id="MVGT01002040">
    <property type="protein sequence ID" value="OVA10060.1"/>
    <property type="molecule type" value="Genomic_DNA"/>
</dbReference>
<dbReference type="OrthoDB" id="67850at2759"/>
<keyword evidence="11 13" id="KW-0472">Membrane</keyword>
<comment type="subcellular location">
    <subcellularLocation>
        <location evidence="1">Nucleus membrane</location>
        <topology evidence="1">Multi-pass membrane protein</topology>
    </subcellularLocation>
    <subcellularLocation>
        <location evidence="2">Nucleus</location>
        <location evidence="2">Nuclear pore complex</location>
    </subcellularLocation>
</comment>
<reference evidence="14 15" key="1">
    <citation type="journal article" date="2017" name="Mol. Plant">
        <title>The Genome of Medicinal Plant Macleaya cordata Provides New Insights into Benzylisoquinoline Alkaloids Metabolism.</title>
        <authorList>
            <person name="Liu X."/>
            <person name="Liu Y."/>
            <person name="Huang P."/>
            <person name="Ma Y."/>
            <person name="Qing Z."/>
            <person name="Tang Q."/>
            <person name="Cao H."/>
            <person name="Cheng P."/>
            <person name="Zheng Y."/>
            <person name="Yuan Z."/>
            <person name="Zhou Y."/>
            <person name="Liu J."/>
            <person name="Tang Z."/>
            <person name="Zhuo Y."/>
            <person name="Zhang Y."/>
            <person name="Yu L."/>
            <person name="Huang J."/>
            <person name="Yang P."/>
            <person name="Peng Q."/>
            <person name="Zhang J."/>
            <person name="Jiang W."/>
            <person name="Zhang Z."/>
            <person name="Lin K."/>
            <person name="Ro D.K."/>
            <person name="Chen X."/>
            <person name="Xiong X."/>
            <person name="Shang Y."/>
            <person name="Huang S."/>
            <person name="Zeng J."/>
        </authorList>
    </citation>
    <scope>NUCLEOTIDE SEQUENCE [LARGE SCALE GENOMIC DNA]</scope>
    <source>
        <strain evidence="15">cv. BLH2017</strain>
        <tissue evidence="14">Root</tissue>
    </source>
</reference>
<organism evidence="14 15">
    <name type="scientific">Macleaya cordata</name>
    <name type="common">Five-seeded plume-poppy</name>
    <name type="synonym">Bocconia cordata</name>
    <dbReference type="NCBI Taxonomy" id="56857"/>
    <lineage>
        <taxon>Eukaryota</taxon>
        <taxon>Viridiplantae</taxon>
        <taxon>Streptophyta</taxon>
        <taxon>Embryophyta</taxon>
        <taxon>Tracheophyta</taxon>
        <taxon>Spermatophyta</taxon>
        <taxon>Magnoliopsida</taxon>
        <taxon>Ranunculales</taxon>
        <taxon>Papaveraceae</taxon>
        <taxon>Papaveroideae</taxon>
        <taxon>Macleaya</taxon>
    </lineage>
</organism>
<dbReference type="InParanoid" id="A0A200QHS6"/>
<evidence type="ECO:0000313" key="14">
    <source>
        <dbReference type="EMBL" id="OVA10060.1"/>
    </source>
</evidence>
<comment type="caution">
    <text evidence="14">The sequence shown here is derived from an EMBL/GenBank/DDBJ whole genome shotgun (WGS) entry which is preliminary data.</text>
</comment>
<sequence length="363" mass="41732">MGFRVSDYPGFNRVRDRFRRFKMGFPSAVGQALKLSTVNFLCSALLVILLPSLILIPGEMWRFVVEHFIFYVGSSAVALCWEISYLLCQVMYAKRYIFAPRSKAANPSPPLFRALEESSPRSLRQYLAYLDLCMVCENNADVWRRDFFFESTGSYERVVAASLRPLEQLTSELADGLKGSPSMDRTDKKIFRKFRSPTDTWMDKKLQEAFKDFQLCVWCVRAVAALTECSRKNPRYSYVVDNSACSTTIVPSLLSCLLAVEACMWKKINLQQSPHFIPRRRDDLGNKSGGYLHAKAYAMADVLRTSVYSILSAYHSTETTRMDREIVDLYWPRRPQDGALRDPLYGTHYMLQEKLGLFLEHQA</sequence>
<keyword evidence="4" id="KW-0813">Transport</keyword>
<evidence type="ECO:0000256" key="5">
    <source>
        <dbReference type="ARBA" id="ARBA00022692"/>
    </source>
</evidence>
<dbReference type="AlphaFoldDB" id="A0A200QHS6"/>
<dbReference type="GO" id="GO:0031965">
    <property type="term" value="C:nuclear membrane"/>
    <property type="evidence" value="ECO:0007669"/>
    <property type="project" value="UniProtKB-SubCell"/>
</dbReference>
<evidence type="ECO:0000256" key="1">
    <source>
        <dbReference type="ARBA" id="ARBA00004232"/>
    </source>
</evidence>
<evidence type="ECO:0000256" key="8">
    <source>
        <dbReference type="ARBA" id="ARBA00022989"/>
    </source>
</evidence>
<proteinExistence type="inferred from homology"/>
<keyword evidence="8 13" id="KW-1133">Transmembrane helix</keyword>
<dbReference type="STRING" id="56857.A0A200QHS6"/>
<keyword evidence="15" id="KW-1185">Reference proteome</keyword>
<keyword evidence="5 13" id="KW-0812">Transmembrane</keyword>
<dbReference type="GO" id="GO:0051028">
    <property type="term" value="P:mRNA transport"/>
    <property type="evidence" value="ECO:0007669"/>
    <property type="project" value="UniProtKB-KW"/>
</dbReference>
<dbReference type="GO" id="GO:0015031">
    <property type="term" value="P:protein transport"/>
    <property type="evidence" value="ECO:0007669"/>
    <property type="project" value="UniProtKB-KW"/>
</dbReference>
<feature type="transmembrane region" description="Helical" evidence="13">
    <location>
        <begin position="68"/>
        <end position="88"/>
    </location>
</feature>
<evidence type="ECO:0000256" key="11">
    <source>
        <dbReference type="ARBA" id="ARBA00023136"/>
    </source>
</evidence>
<comment type="similarity">
    <text evidence="3">Belongs to the NDC1 family.</text>
</comment>
<feature type="transmembrane region" description="Helical" evidence="13">
    <location>
        <begin position="32"/>
        <end position="56"/>
    </location>
</feature>
<evidence type="ECO:0008006" key="16">
    <source>
        <dbReference type="Google" id="ProtNLM"/>
    </source>
</evidence>
<keyword evidence="9" id="KW-0811">Translocation</keyword>
<evidence type="ECO:0000256" key="7">
    <source>
        <dbReference type="ARBA" id="ARBA00022927"/>
    </source>
</evidence>
<gene>
    <name evidence="14" type="ORF">BVC80_1755g8</name>
</gene>
<dbReference type="InterPro" id="IPR019049">
    <property type="entry name" value="Nucleoporin_prot_Ndc1/Nup"/>
</dbReference>
<keyword evidence="7" id="KW-0653">Protein transport</keyword>
<evidence type="ECO:0000256" key="13">
    <source>
        <dbReference type="SAM" id="Phobius"/>
    </source>
</evidence>
<dbReference type="FunCoup" id="A0A200QHS6">
    <property type="interactions" value="1101"/>
</dbReference>
<evidence type="ECO:0000256" key="6">
    <source>
        <dbReference type="ARBA" id="ARBA00022816"/>
    </source>
</evidence>
<dbReference type="GO" id="GO:0006999">
    <property type="term" value="P:nuclear pore organization"/>
    <property type="evidence" value="ECO:0007669"/>
    <property type="project" value="TreeGrafter"/>
</dbReference>
<dbReference type="GO" id="GO:0030674">
    <property type="term" value="F:protein-macromolecule adaptor activity"/>
    <property type="evidence" value="ECO:0007669"/>
    <property type="project" value="TreeGrafter"/>
</dbReference>
<keyword evidence="12" id="KW-0539">Nucleus</keyword>
<name>A0A200QHS6_MACCD</name>
<evidence type="ECO:0000313" key="15">
    <source>
        <dbReference type="Proteomes" id="UP000195402"/>
    </source>
</evidence>
<evidence type="ECO:0000256" key="3">
    <source>
        <dbReference type="ARBA" id="ARBA00005760"/>
    </source>
</evidence>
<dbReference type="Proteomes" id="UP000195402">
    <property type="component" value="Unassembled WGS sequence"/>
</dbReference>